<evidence type="ECO:0000313" key="2">
    <source>
        <dbReference type="EMBL" id="HJD51564.1"/>
    </source>
</evidence>
<dbReference type="Pfam" id="PF00395">
    <property type="entry name" value="SLH"/>
    <property type="match status" value="3"/>
</dbReference>
<evidence type="ECO:0000313" key="3">
    <source>
        <dbReference type="Proteomes" id="UP000823908"/>
    </source>
</evidence>
<dbReference type="Proteomes" id="UP000823908">
    <property type="component" value="Unassembled WGS sequence"/>
</dbReference>
<proteinExistence type="predicted"/>
<feature type="domain" description="SLH" evidence="1">
    <location>
        <begin position="133"/>
        <end position="186"/>
    </location>
</feature>
<sequence length="186" mass="21565">MNLTPEPISFVDVTEADIFYREIMWLAQQRITTGWADGTFRPYDHVDRGATAAFFYRLAGSPAFEAPDTPSFKDVDQTHPFYKEIEWLKAEGITTGWADGTFRPFEPIKRDAMAAFFYRYAGEPYYVAPKGSQFVDVPESTIFYREIMWLRSRGITTGWGDGTFRPYEPIKRDAMAAFIYRYAHNK</sequence>
<organism evidence="2 3">
    <name type="scientific">Candidatus Rothia avistercoris</name>
    <dbReference type="NCBI Taxonomy" id="2840479"/>
    <lineage>
        <taxon>Bacteria</taxon>
        <taxon>Bacillati</taxon>
        <taxon>Actinomycetota</taxon>
        <taxon>Actinomycetes</taxon>
        <taxon>Micrococcales</taxon>
        <taxon>Micrococcaceae</taxon>
        <taxon>Rothia</taxon>
    </lineage>
</organism>
<gene>
    <name evidence="2" type="ORF">H9908_06845</name>
</gene>
<reference evidence="2" key="1">
    <citation type="journal article" date="2021" name="PeerJ">
        <title>Extensive microbial diversity within the chicken gut microbiome revealed by metagenomics and culture.</title>
        <authorList>
            <person name="Gilroy R."/>
            <person name="Ravi A."/>
            <person name="Getino M."/>
            <person name="Pursley I."/>
            <person name="Horton D.L."/>
            <person name="Alikhan N.F."/>
            <person name="Baker D."/>
            <person name="Gharbi K."/>
            <person name="Hall N."/>
            <person name="Watson M."/>
            <person name="Adriaenssens E.M."/>
            <person name="Foster-Nyarko E."/>
            <person name="Jarju S."/>
            <person name="Secka A."/>
            <person name="Antonio M."/>
            <person name="Oren A."/>
            <person name="Chaudhuri R.R."/>
            <person name="La Ragione R."/>
            <person name="Hildebrand F."/>
            <person name="Pallen M.J."/>
        </authorList>
    </citation>
    <scope>NUCLEOTIDE SEQUENCE</scope>
    <source>
        <strain evidence="2">ChiHjej10B9-4811</strain>
    </source>
</reference>
<feature type="domain" description="SLH" evidence="1">
    <location>
        <begin position="6"/>
        <end position="67"/>
    </location>
</feature>
<dbReference type="InterPro" id="IPR001119">
    <property type="entry name" value="SLH_dom"/>
</dbReference>
<dbReference type="AlphaFoldDB" id="A0A9D2ZTM2"/>
<feature type="domain" description="SLH" evidence="1">
    <location>
        <begin position="68"/>
        <end position="131"/>
    </location>
</feature>
<reference evidence="2" key="2">
    <citation type="submission" date="2021-04" db="EMBL/GenBank/DDBJ databases">
        <authorList>
            <person name="Gilroy R."/>
        </authorList>
    </citation>
    <scope>NUCLEOTIDE SEQUENCE</scope>
    <source>
        <strain evidence="2">ChiHjej10B9-4811</strain>
    </source>
</reference>
<dbReference type="PANTHER" id="PTHR43308">
    <property type="entry name" value="OUTER MEMBRANE PROTEIN ALPHA-RELATED"/>
    <property type="match status" value="1"/>
</dbReference>
<dbReference type="InterPro" id="IPR051465">
    <property type="entry name" value="Cell_Envelope_Struct_Comp"/>
</dbReference>
<comment type="caution">
    <text evidence="2">The sequence shown here is derived from an EMBL/GenBank/DDBJ whole genome shotgun (WGS) entry which is preliminary data.</text>
</comment>
<accession>A0A9D2ZTM2</accession>
<name>A0A9D2ZTM2_9MICC</name>
<dbReference type="PROSITE" id="PS51272">
    <property type="entry name" value="SLH"/>
    <property type="match status" value="3"/>
</dbReference>
<dbReference type="EMBL" id="DWUS01000157">
    <property type="protein sequence ID" value="HJD51564.1"/>
    <property type="molecule type" value="Genomic_DNA"/>
</dbReference>
<evidence type="ECO:0000259" key="1">
    <source>
        <dbReference type="PROSITE" id="PS51272"/>
    </source>
</evidence>
<protein>
    <submittedName>
        <fullName evidence="2">S-layer homology domain-containing protein</fullName>
    </submittedName>
</protein>